<accession>A0ABR2JZ90</accession>
<feature type="transmembrane region" description="Helical" evidence="1">
    <location>
        <begin position="329"/>
        <end position="349"/>
    </location>
</feature>
<keyword evidence="1" id="KW-0812">Transmembrane</keyword>
<dbReference type="Pfam" id="PF00004">
    <property type="entry name" value="AAA"/>
    <property type="match status" value="1"/>
</dbReference>
<dbReference type="CDD" id="cd19481">
    <property type="entry name" value="RecA-like_protease"/>
    <property type="match status" value="1"/>
</dbReference>
<dbReference type="PANTHER" id="PTHR23074:SF83">
    <property type="entry name" value="VACUOLAR PROTEIN SORTING-ASSOCIATED PROTEIN 4A"/>
    <property type="match status" value="1"/>
</dbReference>
<dbReference type="PANTHER" id="PTHR23074">
    <property type="entry name" value="AAA DOMAIN-CONTAINING"/>
    <property type="match status" value="1"/>
</dbReference>
<protein>
    <submittedName>
        <fullName evidence="3">Vacuolar protein</fullName>
    </submittedName>
</protein>
<dbReference type="Gene3D" id="3.40.50.300">
    <property type="entry name" value="P-loop containing nucleotide triphosphate hydrolases"/>
    <property type="match status" value="1"/>
</dbReference>
<dbReference type="Gene3D" id="1.10.8.60">
    <property type="match status" value="1"/>
</dbReference>
<reference evidence="3 4" key="1">
    <citation type="submission" date="2024-04" db="EMBL/GenBank/DDBJ databases">
        <title>Tritrichomonas musculus Genome.</title>
        <authorList>
            <person name="Alves-Ferreira E."/>
            <person name="Grigg M."/>
            <person name="Lorenzi H."/>
            <person name="Galac M."/>
        </authorList>
    </citation>
    <scope>NUCLEOTIDE SEQUENCE [LARGE SCALE GENOMIC DNA]</scope>
    <source>
        <strain evidence="3 4">EAF2021</strain>
    </source>
</reference>
<feature type="transmembrane region" description="Helical" evidence="1">
    <location>
        <begin position="361"/>
        <end position="380"/>
    </location>
</feature>
<evidence type="ECO:0000313" key="4">
    <source>
        <dbReference type="Proteomes" id="UP001470230"/>
    </source>
</evidence>
<evidence type="ECO:0000259" key="2">
    <source>
        <dbReference type="SMART" id="SM00382"/>
    </source>
</evidence>
<proteinExistence type="predicted"/>
<evidence type="ECO:0000256" key="1">
    <source>
        <dbReference type="SAM" id="Phobius"/>
    </source>
</evidence>
<keyword evidence="4" id="KW-1185">Reference proteome</keyword>
<dbReference type="Proteomes" id="UP001470230">
    <property type="component" value="Unassembled WGS sequence"/>
</dbReference>
<keyword evidence="1" id="KW-0472">Membrane</keyword>
<dbReference type="SMART" id="SM00382">
    <property type="entry name" value="AAA"/>
    <property type="match status" value="1"/>
</dbReference>
<feature type="domain" description="AAA+ ATPase" evidence="2">
    <location>
        <begin position="47"/>
        <end position="182"/>
    </location>
</feature>
<keyword evidence="1" id="KW-1133">Transmembrane helix</keyword>
<dbReference type="SUPFAM" id="SSF52540">
    <property type="entry name" value="P-loop containing nucleoside triphosphate hydrolases"/>
    <property type="match status" value="1"/>
</dbReference>
<dbReference type="EMBL" id="JAPFFF010000008">
    <property type="protein sequence ID" value="KAK8884109.1"/>
    <property type="molecule type" value="Genomic_DNA"/>
</dbReference>
<organism evidence="3 4">
    <name type="scientific">Tritrichomonas musculus</name>
    <dbReference type="NCBI Taxonomy" id="1915356"/>
    <lineage>
        <taxon>Eukaryota</taxon>
        <taxon>Metamonada</taxon>
        <taxon>Parabasalia</taxon>
        <taxon>Tritrichomonadida</taxon>
        <taxon>Tritrichomonadidae</taxon>
        <taxon>Tritrichomonas</taxon>
    </lineage>
</organism>
<dbReference type="InterPro" id="IPR050304">
    <property type="entry name" value="MT-severing_AAA_ATPase"/>
</dbReference>
<comment type="caution">
    <text evidence="3">The sequence shown here is derived from an EMBL/GenBank/DDBJ whole genome shotgun (WGS) entry which is preliminary data.</text>
</comment>
<sequence length="460" mass="53571">MSVSFYEKMIKNGSSMKKRCDQSYYNTQMTSIIDEIELSMYKSSDSTTPPILIHSVPGCGKTHLVRAIVQKLQKEYDYLKIDNSQIMSEYYGHTQKSISYIFTAARNNEKPVILIFDEIDGLFSENSSQDVNALNISTFNQEIDGDKDNSNIILIATTNHFDKLSSSIKDRFTRKYKFDLPDENQRKNFFIEKFAKHQNTLNDEDFRTLAKKTRGKSFRDLEGVFDDILNIEAKLIKDAPYFVIGHGFDHDGNKQKGLYIPIPERAINSIKNDGTRKFAGRTAQITITSNFIQYYFNKNSTNRPTLERYYGQIMPRDCLTEIEDKAKKALYIGSFVVFIISFFINWIFLKFVLKRWMAQFPSLKIILPIVSFLFSIKLIWKINSKANDSMDSIFGGLRIIVNYLGYWFENVFPILNKVISFLEVILPYIIRTYTFIKRTLMAIKNKVTSFWHNTRLRLTA</sequence>
<dbReference type="InterPro" id="IPR003593">
    <property type="entry name" value="AAA+_ATPase"/>
</dbReference>
<dbReference type="InterPro" id="IPR027417">
    <property type="entry name" value="P-loop_NTPase"/>
</dbReference>
<dbReference type="InterPro" id="IPR003959">
    <property type="entry name" value="ATPase_AAA_core"/>
</dbReference>
<feature type="transmembrane region" description="Helical" evidence="1">
    <location>
        <begin position="414"/>
        <end position="436"/>
    </location>
</feature>
<gene>
    <name evidence="3" type="ORF">M9Y10_043214</name>
</gene>
<evidence type="ECO:0000313" key="3">
    <source>
        <dbReference type="EMBL" id="KAK8884109.1"/>
    </source>
</evidence>
<name>A0ABR2JZ90_9EUKA</name>